<protein>
    <submittedName>
        <fullName evidence="3">VirB8 protein</fullName>
    </submittedName>
</protein>
<gene>
    <name evidence="3" type="ORF">H010_01585</name>
</gene>
<keyword evidence="1" id="KW-1133">Transmembrane helix</keyword>
<dbReference type="PANTHER" id="PTHR28008">
    <property type="entry name" value="DOMAIN PROTEIN, PUTATIVE (AFU_ORTHOLOGUE AFUA_3G10980)-RELATED"/>
    <property type="match status" value="1"/>
</dbReference>
<feature type="transmembrane region" description="Helical" evidence="1">
    <location>
        <begin position="7"/>
        <end position="26"/>
    </location>
</feature>
<evidence type="ECO:0000259" key="2">
    <source>
        <dbReference type="Pfam" id="PF04892"/>
    </source>
</evidence>
<organism evidence="3 4">
    <name type="scientific">Hydrogenophaga taeniospiralis CCUG 15921</name>
    <dbReference type="NCBI Taxonomy" id="1281780"/>
    <lineage>
        <taxon>Bacteria</taxon>
        <taxon>Pseudomonadati</taxon>
        <taxon>Pseudomonadota</taxon>
        <taxon>Betaproteobacteria</taxon>
        <taxon>Burkholderiales</taxon>
        <taxon>Comamonadaceae</taxon>
        <taxon>Hydrogenophaga</taxon>
    </lineage>
</organism>
<keyword evidence="1" id="KW-0812">Transmembrane</keyword>
<dbReference type="InterPro" id="IPR006976">
    <property type="entry name" value="VanZ-like"/>
</dbReference>
<name>A0A9X4S8H0_9BURK</name>
<evidence type="ECO:0000256" key="1">
    <source>
        <dbReference type="SAM" id="Phobius"/>
    </source>
</evidence>
<dbReference type="PANTHER" id="PTHR28008:SF1">
    <property type="entry name" value="DOMAIN PROTEIN, PUTATIVE (AFU_ORTHOLOGUE AFUA_3G10980)-RELATED"/>
    <property type="match status" value="1"/>
</dbReference>
<dbReference type="Proteomes" id="UP001152876">
    <property type="component" value="Unassembled WGS sequence"/>
</dbReference>
<keyword evidence="4" id="KW-1185">Reference proteome</keyword>
<dbReference type="AlphaFoldDB" id="A0A9X4S8H0"/>
<sequence length="116" mass="13097">MMTIKRLVFWLSLIGVAVLSLLPVEFLPPQTLNVWDKAQHSLAFACLALLGLQPYPTRPWRLALWLLAYGGAIEMIQSTTGWRYGDWLDWLADGLGIAAGVLLWRLFQLCRPRTGS</sequence>
<evidence type="ECO:0000313" key="3">
    <source>
        <dbReference type="EMBL" id="MDG5973924.1"/>
    </source>
</evidence>
<dbReference type="RefSeq" id="WP_068168683.1">
    <property type="nucleotide sequence ID" value="NZ_AOGK01000001.1"/>
</dbReference>
<feature type="domain" description="VanZ-like" evidence="2">
    <location>
        <begin position="38"/>
        <end position="107"/>
    </location>
</feature>
<evidence type="ECO:0000313" key="4">
    <source>
        <dbReference type="Proteomes" id="UP001152876"/>
    </source>
</evidence>
<feature type="transmembrane region" description="Helical" evidence="1">
    <location>
        <begin position="90"/>
        <end position="107"/>
    </location>
</feature>
<dbReference type="Pfam" id="PF04892">
    <property type="entry name" value="VanZ"/>
    <property type="match status" value="1"/>
</dbReference>
<comment type="caution">
    <text evidence="3">The sequence shown here is derived from an EMBL/GenBank/DDBJ whole genome shotgun (WGS) entry which is preliminary data.</text>
</comment>
<accession>A0A9X4S8H0</accession>
<keyword evidence="1" id="KW-0472">Membrane</keyword>
<reference evidence="3" key="1">
    <citation type="submission" date="2013-01" db="EMBL/GenBank/DDBJ databases">
        <title>Genome draft of Hydrogenophaga taeniospiralis 2K1.</title>
        <authorList>
            <person name="Gomila M."/>
            <person name="Lalucat J."/>
        </authorList>
    </citation>
    <scope>NUCLEOTIDE SEQUENCE</scope>
    <source>
        <strain evidence="3">CCUG 15921</strain>
    </source>
</reference>
<dbReference type="OrthoDB" id="5568182at2"/>
<dbReference type="EMBL" id="AOGK01000001">
    <property type="protein sequence ID" value="MDG5973924.1"/>
    <property type="molecule type" value="Genomic_DNA"/>
</dbReference>
<proteinExistence type="predicted"/>